<dbReference type="OrthoDB" id="546518at2759"/>
<keyword evidence="4" id="KW-0862">Zinc</keyword>
<dbReference type="InterPro" id="IPR018957">
    <property type="entry name" value="Znf_C3HC4_RING-type"/>
</dbReference>
<dbReference type="SUPFAM" id="SSF57850">
    <property type="entry name" value="RING/U-box"/>
    <property type="match status" value="1"/>
</dbReference>
<evidence type="ECO:0000313" key="8">
    <source>
        <dbReference type="EMBL" id="KXZ49206.1"/>
    </source>
</evidence>
<feature type="region of interest" description="Disordered" evidence="6">
    <location>
        <begin position="390"/>
        <end position="461"/>
    </location>
</feature>
<feature type="compositionally biased region" description="Pro residues" evidence="6">
    <location>
        <begin position="21"/>
        <end position="33"/>
    </location>
</feature>
<keyword evidence="9" id="KW-1185">Reference proteome</keyword>
<dbReference type="SMART" id="SM00184">
    <property type="entry name" value="RING"/>
    <property type="match status" value="1"/>
</dbReference>
<feature type="region of interest" description="Disordered" evidence="6">
    <location>
        <begin position="110"/>
        <end position="141"/>
    </location>
</feature>
<sequence length="461" mass="47910">MASSGSQGGKGAADSAVGTGPAPPAPSSPPPRLLLPAGAAEAALICLSCPICCDVLLDPVVTPCGHAYCRDCFQAWRQHAAASWHTLGPLAGRLHCPLCRAPLPRSFNLHPGNASGPAEAHSRGQVHPQQRHHDGRPGEPLSPCAALAEAVALLCPEQLRERQRRRQLEMEARAEAARSSDPPSGSGVERAGRHQRSWGRSSGATEQHEGQQLQLRQPGGGIGGARRRLRRWLAGGWRRLAAVCRLLPPAESLLSTALLGLYIGTWTSIAVRSVADARIATACWRLMVQVARARRTAGGCGGGGFGGGRQLGVFGVGRRPVGQSWPWSWPWQWAIPAGWLSRPHAGLLPSLALRSVVWPLGGRHAAGAGAAEEGNGCGRRGRRGWAAAQRGAVAVDDGAGADASSGREGGMQARQEQEGEGGGGGGSASSSYGATPVRSGRRRGGSLWAAQGPLLAAGERL</sequence>
<dbReference type="InterPro" id="IPR050143">
    <property type="entry name" value="TRIM/RBCC"/>
</dbReference>
<evidence type="ECO:0000256" key="3">
    <source>
        <dbReference type="ARBA" id="ARBA00022771"/>
    </source>
</evidence>
<comment type="caution">
    <text evidence="8">The sequence shown here is derived from an EMBL/GenBank/DDBJ whole genome shotgun (WGS) entry which is preliminary data.</text>
</comment>
<dbReference type="Pfam" id="PF00097">
    <property type="entry name" value="zf-C3HC4"/>
    <property type="match status" value="1"/>
</dbReference>
<gene>
    <name evidence="8" type="ORF">GPECTOR_22g796</name>
</gene>
<dbReference type="Gene3D" id="3.30.40.10">
    <property type="entry name" value="Zinc/RING finger domain, C3HC4 (zinc finger)"/>
    <property type="match status" value="1"/>
</dbReference>
<feature type="region of interest" description="Disordered" evidence="6">
    <location>
        <begin position="1"/>
        <end position="33"/>
    </location>
</feature>
<feature type="compositionally biased region" description="Gly residues" evidence="6">
    <location>
        <begin position="1"/>
        <end position="11"/>
    </location>
</feature>
<dbReference type="InterPro" id="IPR001841">
    <property type="entry name" value="Znf_RING"/>
</dbReference>
<evidence type="ECO:0000256" key="2">
    <source>
        <dbReference type="ARBA" id="ARBA00022723"/>
    </source>
</evidence>
<evidence type="ECO:0000259" key="7">
    <source>
        <dbReference type="PROSITE" id="PS50089"/>
    </source>
</evidence>
<protein>
    <recommendedName>
        <fullName evidence="7">RING-type domain-containing protein</fullName>
    </recommendedName>
</protein>
<reference evidence="9" key="1">
    <citation type="journal article" date="2016" name="Nat. Commun.">
        <title>The Gonium pectorale genome demonstrates co-option of cell cycle regulation during the evolution of multicellularity.</title>
        <authorList>
            <person name="Hanschen E.R."/>
            <person name="Marriage T.N."/>
            <person name="Ferris P.J."/>
            <person name="Hamaji T."/>
            <person name="Toyoda A."/>
            <person name="Fujiyama A."/>
            <person name="Neme R."/>
            <person name="Noguchi H."/>
            <person name="Minakuchi Y."/>
            <person name="Suzuki M."/>
            <person name="Kawai-Toyooka H."/>
            <person name="Smith D.R."/>
            <person name="Sparks H."/>
            <person name="Anderson J."/>
            <person name="Bakaric R."/>
            <person name="Luria V."/>
            <person name="Karger A."/>
            <person name="Kirschner M.W."/>
            <person name="Durand P.M."/>
            <person name="Michod R.E."/>
            <person name="Nozaki H."/>
            <person name="Olson B.J."/>
        </authorList>
    </citation>
    <scope>NUCLEOTIDE SEQUENCE [LARGE SCALE GENOMIC DNA]</scope>
    <source>
        <strain evidence="9">NIES-2863</strain>
    </source>
</reference>
<dbReference type="GO" id="GO:0008270">
    <property type="term" value="F:zinc ion binding"/>
    <property type="evidence" value="ECO:0007669"/>
    <property type="project" value="UniProtKB-KW"/>
</dbReference>
<dbReference type="PANTHER" id="PTHR24103">
    <property type="entry name" value="E3 UBIQUITIN-PROTEIN LIGASE TRIM"/>
    <property type="match status" value="1"/>
</dbReference>
<feature type="region of interest" description="Disordered" evidence="6">
    <location>
        <begin position="165"/>
        <end position="223"/>
    </location>
</feature>
<dbReference type="Proteomes" id="UP000075714">
    <property type="component" value="Unassembled WGS sequence"/>
</dbReference>
<dbReference type="InterPro" id="IPR013083">
    <property type="entry name" value="Znf_RING/FYVE/PHD"/>
</dbReference>
<feature type="compositionally biased region" description="Basic and acidic residues" evidence="6">
    <location>
        <begin position="165"/>
        <end position="178"/>
    </location>
</feature>
<evidence type="ECO:0000256" key="6">
    <source>
        <dbReference type="SAM" id="MobiDB-lite"/>
    </source>
</evidence>
<evidence type="ECO:0000256" key="1">
    <source>
        <dbReference type="ARBA" id="ARBA00008518"/>
    </source>
</evidence>
<evidence type="ECO:0000256" key="5">
    <source>
        <dbReference type="PROSITE-ProRule" id="PRU00175"/>
    </source>
</evidence>
<evidence type="ECO:0000313" key="9">
    <source>
        <dbReference type="Proteomes" id="UP000075714"/>
    </source>
</evidence>
<name>A0A150GH98_GONPE</name>
<accession>A0A150GH98</accession>
<organism evidence="8 9">
    <name type="scientific">Gonium pectorale</name>
    <name type="common">Green alga</name>
    <dbReference type="NCBI Taxonomy" id="33097"/>
    <lineage>
        <taxon>Eukaryota</taxon>
        <taxon>Viridiplantae</taxon>
        <taxon>Chlorophyta</taxon>
        <taxon>core chlorophytes</taxon>
        <taxon>Chlorophyceae</taxon>
        <taxon>CS clade</taxon>
        <taxon>Chlamydomonadales</taxon>
        <taxon>Volvocaceae</taxon>
        <taxon>Gonium</taxon>
    </lineage>
</organism>
<evidence type="ECO:0000256" key="4">
    <source>
        <dbReference type="ARBA" id="ARBA00022833"/>
    </source>
</evidence>
<feature type="compositionally biased region" description="Low complexity" evidence="6">
    <location>
        <begin position="390"/>
        <end position="414"/>
    </location>
</feature>
<dbReference type="AlphaFoldDB" id="A0A150GH98"/>
<keyword evidence="3 5" id="KW-0863">Zinc-finger</keyword>
<comment type="similarity">
    <text evidence="1">Belongs to the TRIM/RBCC family.</text>
</comment>
<dbReference type="PROSITE" id="PS50089">
    <property type="entry name" value="ZF_RING_2"/>
    <property type="match status" value="1"/>
</dbReference>
<dbReference type="EMBL" id="LSYV01000023">
    <property type="protein sequence ID" value="KXZ49206.1"/>
    <property type="molecule type" value="Genomic_DNA"/>
</dbReference>
<proteinExistence type="inferred from homology"/>
<keyword evidence="2" id="KW-0479">Metal-binding</keyword>
<feature type="domain" description="RING-type" evidence="7">
    <location>
        <begin position="49"/>
        <end position="100"/>
    </location>
</feature>